<name>A0AAV0X753_9HEMI</name>
<feature type="signal peptide" evidence="2">
    <location>
        <begin position="1"/>
        <end position="20"/>
    </location>
</feature>
<sequence>MTPFGIVLVAAVFSTQVMQAITQPKKYRCNSVRPLPQPESEPILSWILKLPPSLSVTKSSSTASKSPALVSKSSSPVINNSSSSVPKSQSSVSKSQSSVSKSTSTATKSSSTVQKVTSTATNSSRTANKSPPDSFSLFKLPLKLISNLLIPLIPPTIRQNTSSIISPVFSFQMPLTFSTIHHPSYLPYNTNNSTVPCNSLPGNTNNLPVPLNPLPVISNNLPISFNSIPGNTNNLPIPFTSLPGNTNTIPTPCNSLPVNTNTLPSPCNSLPGNKNNSTNPCNSVSGNKNNSTNPCNSAVSGSTNTLPNPSNSLPANINTLPNPCSAIAENANNSNNVLCNSLLGNSHKFIIYNLFCNYLLNKIQNVSCTIPPIELIPTPSEPNPLATDNPTVTPIPSDFTVTPTVYSPTEDTPNDNNTPNDNTPNDNTPNDNTSNDNIPISTPRFPIPPCMFTPINKIHTPCLPLIHIPKPKPCSVPVTYSNSHIPLKYCPPNHGSCSPSYPYFNSLFNPTTYKSNTDHTLNPQEEILLKILKSVISNQNV</sequence>
<feature type="region of interest" description="Disordered" evidence="1">
    <location>
        <begin position="59"/>
        <end position="131"/>
    </location>
</feature>
<evidence type="ECO:0000313" key="4">
    <source>
        <dbReference type="Proteomes" id="UP001160148"/>
    </source>
</evidence>
<gene>
    <name evidence="3" type="ORF">MEUPH1_LOCUS19152</name>
</gene>
<evidence type="ECO:0000313" key="3">
    <source>
        <dbReference type="EMBL" id="CAI6364309.1"/>
    </source>
</evidence>
<feature type="compositionally biased region" description="Polar residues" evidence="1">
    <location>
        <begin position="386"/>
        <end position="407"/>
    </location>
</feature>
<comment type="caution">
    <text evidence="3">The sequence shown here is derived from an EMBL/GenBank/DDBJ whole genome shotgun (WGS) entry which is preliminary data.</text>
</comment>
<organism evidence="3 4">
    <name type="scientific">Macrosiphum euphorbiae</name>
    <name type="common">potato aphid</name>
    <dbReference type="NCBI Taxonomy" id="13131"/>
    <lineage>
        <taxon>Eukaryota</taxon>
        <taxon>Metazoa</taxon>
        <taxon>Ecdysozoa</taxon>
        <taxon>Arthropoda</taxon>
        <taxon>Hexapoda</taxon>
        <taxon>Insecta</taxon>
        <taxon>Pterygota</taxon>
        <taxon>Neoptera</taxon>
        <taxon>Paraneoptera</taxon>
        <taxon>Hemiptera</taxon>
        <taxon>Sternorrhyncha</taxon>
        <taxon>Aphidomorpha</taxon>
        <taxon>Aphidoidea</taxon>
        <taxon>Aphididae</taxon>
        <taxon>Macrosiphini</taxon>
        <taxon>Macrosiphum</taxon>
    </lineage>
</organism>
<reference evidence="3 4" key="1">
    <citation type="submission" date="2023-01" db="EMBL/GenBank/DDBJ databases">
        <authorList>
            <person name="Whitehead M."/>
        </authorList>
    </citation>
    <scope>NUCLEOTIDE SEQUENCE [LARGE SCALE GENOMIC DNA]</scope>
</reference>
<feature type="compositionally biased region" description="Low complexity" evidence="1">
    <location>
        <begin position="408"/>
        <end position="439"/>
    </location>
</feature>
<feature type="chain" id="PRO_5043707079" evidence="2">
    <location>
        <begin position="21"/>
        <end position="541"/>
    </location>
</feature>
<evidence type="ECO:0000256" key="1">
    <source>
        <dbReference type="SAM" id="MobiDB-lite"/>
    </source>
</evidence>
<feature type="region of interest" description="Disordered" evidence="1">
    <location>
        <begin position="381"/>
        <end position="440"/>
    </location>
</feature>
<feature type="compositionally biased region" description="Low complexity" evidence="1">
    <location>
        <begin position="59"/>
        <end position="130"/>
    </location>
</feature>
<proteinExistence type="predicted"/>
<protein>
    <submittedName>
        <fullName evidence="3">Uncharacterized protein</fullName>
    </submittedName>
</protein>
<dbReference type="AlphaFoldDB" id="A0AAV0X753"/>
<dbReference type="EMBL" id="CARXXK010000003">
    <property type="protein sequence ID" value="CAI6364309.1"/>
    <property type="molecule type" value="Genomic_DNA"/>
</dbReference>
<dbReference type="Proteomes" id="UP001160148">
    <property type="component" value="Unassembled WGS sequence"/>
</dbReference>
<accession>A0AAV0X753</accession>
<evidence type="ECO:0000256" key="2">
    <source>
        <dbReference type="SAM" id="SignalP"/>
    </source>
</evidence>
<keyword evidence="2" id="KW-0732">Signal</keyword>
<keyword evidence="4" id="KW-1185">Reference proteome</keyword>
<feature type="region of interest" description="Disordered" evidence="1">
    <location>
        <begin position="278"/>
        <end position="308"/>
    </location>
</feature>